<feature type="coiled-coil region" evidence="4">
    <location>
        <begin position="183"/>
        <end position="305"/>
    </location>
</feature>
<dbReference type="InterPro" id="IPR027705">
    <property type="entry name" value="Flotillin_fam"/>
</dbReference>
<keyword evidence="3 5" id="KW-0472">Membrane</keyword>
<evidence type="ECO:0000313" key="8">
    <source>
        <dbReference type="Proteomes" id="UP000034883"/>
    </source>
</evidence>
<keyword evidence="5" id="KW-0812">Transmembrane</keyword>
<dbReference type="KEGG" id="samy:DB32_007875"/>
<dbReference type="PANTHER" id="PTHR13806">
    <property type="entry name" value="FLOTILLIN-RELATED"/>
    <property type="match status" value="1"/>
</dbReference>
<proteinExistence type="inferred from homology"/>
<evidence type="ECO:0000256" key="4">
    <source>
        <dbReference type="SAM" id="Coils"/>
    </source>
</evidence>
<evidence type="ECO:0000259" key="6">
    <source>
        <dbReference type="SMART" id="SM00244"/>
    </source>
</evidence>
<accession>A0A0F6YM93</accession>
<dbReference type="Pfam" id="PF01145">
    <property type="entry name" value="Band_7"/>
    <property type="match status" value="1"/>
</dbReference>
<feature type="transmembrane region" description="Helical" evidence="5">
    <location>
        <begin position="27"/>
        <end position="49"/>
    </location>
</feature>
<dbReference type="STRING" id="927083.DB32_007875"/>
<evidence type="ECO:0000313" key="7">
    <source>
        <dbReference type="EMBL" id="AKF10726.1"/>
    </source>
</evidence>
<protein>
    <submittedName>
        <fullName evidence="7">Inner membrane protein YqiK</fullName>
    </submittedName>
</protein>
<keyword evidence="8" id="KW-1185">Reference proteome</keyword>
<dbReference type="RefSeq" id="WP_053237670.1">
    <property type="nucleotide sequence ID" value="NZ_CP011125.1"/>
</dbReference>
<evidence type="ECO:0000256" key="5">
    <source>
        <dbReference type="SAM" id="Phobius"/>
    </source>
</evidence>
<dbReference type="EMBL" id="CP011125">
    <property type="protein sequence ID" value="AKF10726.1"/>
    <property type="molecule type" value="Genomic_DNA"/>
</dbReference>
<comment type="subcellular location">
    <subcellularLocation>
        <location evidence="1">Membrane</location>
        <topology evidence="1">Single-pass membrane protein</topology>
    </subcellularLocation>
</comment>
<dbReference type="Proteomes" id="UP000034883">
    <property type="component" value="Chromosome"/>
</dbReference>
<feature type="domain" description="Band 7" evidence="6">
    <location>
        <begin position="51"/>
        <end position="226"/>
    </location>
</feature>
<dbReference type="PANTHER" id="PTHR13806:SF46">
    <property type="entry name" value="FLOTILLIN-1-RELATED"/>
    <property type="match status" value="1"/>
</dbReference>
<dbReference type="GO" id="GO:0072659">
    <property type="term" value="P:protein localization to plasma membrane"/>
    <property type="evidence" value="ECO:0007669"/>
    <property type="project" value="TreeGrafter"/>
</dbReference>
<dbReference type="Gene3D" id="3.30.479.30">
    <property type="entry name" value="Band 7 domain"/>
    <property type="match status" value="1"/>
</dbReference>
<dbReference type="OrthoDB" id="9786220at2"/>
<keyword evidence="5" id="KW-1133">Transmembrane helix</keyword>
<evidence type="ECO:0000256" key="3">
    <source>
        <dbReference type="ARBA" id="ARBA00023136"/>
    </source>
</evidence>
<dbReference type="SUPFAM" id="SSF117892">
    <property type="entry name" value="Band 7/SPFH domain"/>
    <property type="match status" value="1"/>
</dbReference>
<dbReference type="SMART" id="SM00244">
    <property type="entry name" value="PHB"/>
    <property type="match status" value="1"/>
</dbReference>
<dbReference type="AlphaFoldDB" id="A0A0F6YM93"/>
<reference evidence="7 8" key="1">
    <citation type="submission" date="2015-03" db="EMBL/GenBank/DDBJ databases">
        <title>Genome assembly of Sandaracinus amylolyticus DSM 53668.</title>
        <authorList>
            <person name="Sharma G."/>
            <person name="Subramanian S."/>
        </authorList>
    </citation>
    <scope>NUCLEOTIDE SEQUENCE [LARGE SCALE GENOMIC DNA]</scope>
    <source>
        <strain evidence="7 8">DSM 53668</strain>
    </source>
</reference>
<evidence type="ECO:0000256" key="1">
    <source>
        <dbReference type="ARBA" id="ARBA00004167"/>
    </source>
</evidence>
<evidence type="ECO:0000256" key="2">
    <source>
        <dbReference type="ARBA" id="ARBA00007161"/>
    </source>
</evidence>
<dbReference type="GO" id="GO:0005886">
    <property type="term" value="C:plasma membrane"/>
    <property type="evidence" value="ECO:0007669"/>
    <property type="project" value="TreeGrafter"/>
</dbReference>
<keyword evidence="4" id="KW-0175">Coiled coil</keyword>
<dbReference type="CDD" id="cd03399">
    <property type="entry name" value="SPFH_flotillin"/>
    <property type="match status" value="1"/>
</dbReference>
<organism evidence="7 8">
    <name type="scientific">Sandaracinus amylolyticus</name>
    <dbReference type="NCBI Taxonomy" id="927083"/>
    <lineage>
        <taxon>Bacteria</taxon>
        <taxon>Pseudomonadati</taxon>
        <taxon>Myxococcota</taxon>
        <taxon>Polyangia</taxon>
        <taxon>Polyangiales</taxon>
        <taxon>Sandaracinaceae</taxon>
        <taxon>Sandaracinus</taxon>
    </lineage>
</organism>
<dbReference type="GO" id="GO:0002020">
    <property type="term" value="F:protease binding"/>
    <property type="evidence" value="ECO:0007669"/>
    <property type="project" value="TreeGrafter"/>
</dbReference>
<sequence length="453" mass="49325">MQQYGYQPYQDPYAPVQAQQFPIDPSILWMVVGAAIVIAIGTLVLIQIVKQFLYVAQPNEALVFSGKRYKMEDGTELGYRIVKGGHRAFRIPILEKVDRLDMTIIPIDIVVENAYSRGNIPLQIHAIANVKVHGDLRWIRNAVERFLGRGQRDIQVVAQQTLEGALREVLAQLSPEEVNTDRLKFAEKLIHAAEDDLQKLGLALDTLKIQSVSDQTGYLDSIGRPVIAAALRDAENAESQAAQETQQAQAEATRRAEVARATAQMVIQQKQNQLRTLKANLEGEAQAVEREAEAAAKTARAMAERQLQEVRAALEGRRLQAEVVIPAEFQRQAQQILAKGAAAPTAENGAAAAEILALMSDAWQSMGPQAREIYVIQHLEEIVGTVVRSLENVSVDEVNVLDQGDGSALASYAATYPKMVAAVMSALRETTGVDVPAILGGDGRGNGASQGRA</sequence>
<gene>
    <name evidence="7" type="ORF">DB32_007875</name>
</gene>
<dbReference type="InterPro" id="IPR001107">
    <property type="entry name" value="Band_7"/>
</dbReference>
<comment type="similarity">
    <text evidence="2">Belongs to the band 7/mec-2 family. Flotillin subfamily.</text>
</comment>
<name>A0A0F6YM93_9BACT</name>
<dbReference type="InterPro" id="IPR036013">
    <property type="entry name" value="Band_7/SPFH_dom_sf"/>
</dbReference>